<dbReference type="PANTHER" id="PTHR45865:SF1">
    <property type="entry name" value="E3 UBIQUITIN-PROTEIN LIGASE SHPRH"/>
    <property type="match status" value="1"/>
</dbReference>
<evidence type="ECO:0000313" key="4">
    <source>
        <dbReference type="Proteomes" id="UP000285060"/>
    </source>
</evidence>
<comment type="caution">
    <text evidence="3">The sequence shown here is derived from an EMBL/GenBank/DDBJ whole genome shotgun (WGS) entry which is preliminary data.</text>
</comment>
<evidence type="ECO:0000313" key="3">
    <source>
        <dbReference type="EMBL" id="RHY34246.1"/>
    </source>
</evidence>
<reference evidence="3 4" key="1">
    <citation type="submission" date="2018-08" db="EMBL/GenBank/DDBJ databases">
        <title>Aphanomyces genome sequencing and annotation.</title>
        <authorList>
            <person name="Minardi D."/>
            <person name="Oidtmann B."/>
            <person name="Van Der Giezen M."/>
            <person name="Studholme D.J."/>
        </authorList>
    </citation>
    <scope>NUCLEOTIDE SEQUENCE [LARGE SCALE GENOMIC DNA]</scope>
    <source>
        <strain evidence="3 4">NJM0002</strain>
    </source>
</reference>
<protein>
    <recommendedName>
        <fullName evidence="2">Helicase C-terminal domain-containing protein</fullName>
    </recommendedName>
</protein>
<gene>
    <name evidence="3" type="ORF">DYB32_001072</name>
</gene>
<accession>A0A3R7D6B3</accession>
<dbReference type="AlphaFoldDB" id="A0A3R7D6B3"/>
<dbReference type="InterPro" id="IPR001650">
    <property type="entry name" value="Helicase_C-like"/>
</dbReference>
<dbReference type="InterPro" id="IPR027417">
    <property type="entry name" value="P-loop_NTPase"/>
</dbReference>
<dbReference type="InterPro" id="IPR049730">
    <property type="entry name" value="SNF2/RAD54-like_C"/>
</dbReference>
<dbReference type="Pfam" id="PF00271">
    <property type="entry name" value="Helicase_C"/>
    <property type="match status" value="1"/>
</dbReference>
<keyword evidence="1" id="KW-0378">Hydrolase</keyword>
<proteinExistence type="predicted"/>
<evidence type="ECO:0000259" key="2">
    <source>
        <dbReference type="Pfam" id="PF00271"/>
    </source>
</evidence>
<dbReference type="VEuPathDB" id="FungiDB:H310_00981"/>
<dbReference type="GO" id="GO:0016787">
    <property type="term" value="F:hydrolase activity"/>
    <property type="evidence" value="ECO:0007669"/>
    <property type="project" value="UniProtKB-KW"/>
</dbReference>
<dbReference type="CDD" id="cd18793">
    <property type="entry name" value="SF2_C_SNF"/>
    <property type="match status" value="1"/>
</dbReference>
<evidence type="ECO:0000256" key="1">
    <source>
        <dbReference type="ARBA" id="ARBA00022801"/>
    </source>
</evidence>
<dbReference type="PANTHER" id="PTHR45865">
    <property type="entry name" value="E3 UBIQUITIN-PROTEIN LIGASE SHPRH FAMILY MEMBER"/>
    <property type="match status" value="1"/>
</dbReference>
<dbReference type="SUPFAM" id="SSF52540">
    <property type="entry name" value="P-loop containing nucleoside triphosphate hydrolases"/>
    <property type="match status" value="1"/>
</dbReference>
<dbReference type="EMBL" id="QUSY01000037">
    <property type="protein sequence ID" value="RHY34246.1"/>
    <property type="molecule type" value="Genomic_DNA"/>
</dbReference>
<name>A0A3R7D6B3_9STRA</name>
<dbReference type="Proteomes" id="UP000285060">
    <property type="component" value="Unassembled WGS sequence"/>
</dbReference>
<keyword evidence="4" id="KW-1185">Reference proteome</keyword>
<feature type="domain" description="Helicase C-terminal" evidence="2">
    <location>
        <begin position="42"/>
        <end position="150"/>
    </location>
</feature>
<dbReference type="InterPro" id="IPR052583">
    <property type="entry name" value="ATP-helicase/E3_Ub-Ligase"/>
</dbReference>
<organism evidence="3 4">
    <name type="scientific">Aphanomyces invadans</name>
    <dbReference type="NCBI Taxonomy" id="157072"/>
    <lineage>
        <taxon>Eukaryota</taxon>
        <taxon>Sar</taxon>
        <taxon>Stramenopiles</taxon>
        <taxon>Oomycota</taxon>
        <taxon>Saprolegniomycetes</taxon>
        <taxon>Saprolegniales</taxon>
        <taxon>Verrucalvaceae</taxon>
        <taxon>Aphanomyces</taxon>
    </lineage>
</organism>
<sequence length="217" mass="24243">MKTALCLFKKTADSEVDRPCKLFARLNPGAADNVDSGGHGTKIDSIVRRIQSMEAGAKCLMFSQWPDMLKLMHQALVAAGVHCFLVQQKRDFDKTLKLFKQYPEGCVLAIPFKHGANGLNVVEANHVILIEPLLHPGVEAQAINRIHRIGQDKSTTVHKFVVRNSVEESILVLQEKKKCITGTGVTKSDKERVTWTDWAMLLQLVRGKLVMFPLTNK</sequence>
<dbReference type="Gene3D" id="3.40.50.300">
    <property type="entry name" value="P-loop containing nucleotide triphosphate hydrolases"/>
    <property type="match status" value="1"/>
</dbReference>